<feature type="active site" description="Nucleophile" evidence="11">
    <location>
        <position position="144"/>
    </location>
</feature>
<evidence type="ECO:0000313" key="14">
    <source>
        <dbReference type="EMBL" id="KAH7014206.1"/>
    </source>
</evidence>
<keyword evidence="15" id="KW-1185">Reference proteome</keyword>
<evidence type="ECO:0000256" key="1">
    <source>
        <dbReference type="ARBA" id="ARBA00004613"/>
    </source>
</evidence>
<keyword evidence="7 13" id="KW-0378">Hydrolase</keyword>
<gene>
    <name evidence="14" type="ORF">B0I36DRAFT_425733</name>
</gene>
<comment type="function">
    <text evidence="13">Catalyzes the hydrolysis of complex carboxylic polyesters found in the cell wall of plants. Degrades cutin, a macromolecule that forms the structure of the plant cuticle.</text>
</comment>
<dbReference type="EC" id="3.1.1.74" evidence="3 13"/>
<keyword evidence="4 13" id="KW-0719">Serine esterase</keyword>
<comment type="caution">
    <text evidence="14">The sequence shown here is derived from an EMBL/GenBank/DDBJ whole genome shotgun (WGS) entry which is preliminary data.</text>
</comment>
<dbReference type="SUPFAM" id="SSF53474">
    <property type="entry name" value="alpha/beta-Hydrolases"/>
    <property type="match status" value="1"/>
</dbReference>
<dbReference type="InterPro" id="IPR043580">
    <property type="entry name" value="CUTINASE_1"/>
</dbReference>
<dbReference type="PANTHER" id="PTHR48250:SF3">
    <property type="entry name" value="CUTINASE 1-RELATED"/>
    <property type="match status" value="1"/>
</dbReference>
<evidence type="ECO:0000256" key="4">
    <source>
        <dbReference type="ARBA" id="ARBA00022487"/>
    </source>
</evidence>
<evidence type="ECO:0000256" key="13">
    <source>
        <dbReference type="RuleBase" id="RU361263"/>
    </source>
</evidence>
<comment type="similarity">
    <text evidence="2 13">Belongs to the cutinase family.</text>
</comment>
<dbReference type="GeneID" id="70191899"/>
<proteinExistence type="inferred from homology"/>
<dbReference type="PROSITE" id="PS00931">
    <property type="entry name" value="CUTINASE_2"/>
    <property type="match status" value="1"/>
</dbReference>
<evidence type="ECO:0000256" key="11">
    <source>
        <dbReference type="PIRSR" id="PIRSR611150-1"/>
    </source>
</evidence>
<comment type="catalytic activity">
    <reaction evidence="10 13">
        <text>cutin + H2O = cutin monomers.</text>
        <dbReference type="EC" id="3.1.1.74"/>
    </reaction>
</comment>
<sequence>MAHGPQNGLSRTHAIAAETARSPRVCGGCTLVGTGAARTARTRDDLINGDPASCPRVILVYARGSTEDGNLGSLGPLLATRLEAQFQDQGGVWIQGVGSPYAATLLDNALPRGTSDAAIREMTRMFKLADSKCPNAKIISGGYSQGAALTAASISVGLDSTPRVRNKIVGVVLFGYTKNKQNRGAIPRYPAEGTRIFCAPGDLVCEGTLIVTEAHHGYAPYAQGEGADFLISKVN</sequence>
<dbReference type="InterPro" id="IPR000675">
    <property type="entry name" value="Cutinase/axe"/>
</dbReference>
<dbReference type="PRINTS" id="PR00129">
    <property type="entry name" value="CUTINASE"/>
</dbReference>
<protein>
    <recommendedName>
        <fullName evidence="3 13">Cutinase</fullName>
        <ecNumber evidence="3 13">3.1.1.74</ecNumber>
    </recommendedName>
</protein>
<dbReference type="OrthoDB" id="2975078at2759"/>
<dbReference type="GO" id="GO:0050525">
    <property type="term" value="F:cutinase activity"/>
    <property type="evidence" value="ECO:0007669"/>
    <property type="project" value="UniProtKB-UniRule"/>
</dbReference>
<comment type="subcellular location">
    <subcellularLocation>
        <location evidence="1 13">Secreted</location>
    </subcellularLocation>
</comment>
<evidence type="ECO:0000256" key="2">
    <source>
        <dbReference type="ARBA" id="ARBA00007534"/>
    </source>
</evidence>
<organism evidence="14 15">
    <name type="scientific">Microdochium trichocladiopsis</name>
    <dbReference type="NCBI Taxonomy" id="1682393"/>
    <lineage>
        <taxon>Eukaryota</taxon>
        <taxon>Fungi</taxon>
        <taxon>Dikarya</taxon>
        <taxon>Ascomycota</taxon>
        <taxon>Pezizomycotina</taxon>
        <taxon>Sordariomycetes</taxon>
        <taxon>Xylariomycetidae</taxon>
        <taxon>Xylariales</taxon>
        <taxon>Microdochiaceae</taxon>
        <taxon>Microdochium</taxon>
    </lineage>
</organism>
<keyword evidence="5 13" id="KW-0964">Secreted</keyword>
<keyword evidence="6" id="KW-0732">Signal</keyword>
<dbReference type="RefSeq" id="XP_046005173.1">
    <property type="nucleotide sequence ID" value="XM_046162353.1"/>
</dbReference>
<evidence type="ECO:0000256" key="5">
    <source>
        <dbReference type="ARBA" id="ARBA00022525"/>
    </source>
</evidence>
<dbReference type="PROSITE" id="PS00155">
    <property type="entry name" value="CUTINASE_1"/>
    <property type="match status" value="1"/>
</dbReference>
<dbReference type="InterPro" id="IPR043579">
    <property type="entry name" value="CUTINASE_2"/>
</dbReference>
<dbReference type="InterPro" id="IPR011150">
    <property type="entry name" value="Cutinase_monf"/>
</dbReference>
<reference evidence="14" key="1">
    <citation type="journal article" date="2021" name="Nat. Commun.">
        <title>Genetic determinants of endophytism in the Arabidopsis root mycobiome.</title>
        <authorList>
            <person name="Mesny F."/>
            <person name="Miyauchi S."/>
            <person name="Thiergart T."/>
            <person name="Pickel B."/>
            <person name="Atanasova L."/>
            <person name="Karlsson M."/>
            <person name="Huettel B."/>
            <person name="Barry K.W."/>
            <person name="Haridas S."/>
            <person name="Chen C."/>
            <person name="Bauer D."/>
            <person name="Andreopoulos W."/>
            <person name="Pangilinan J."/>
            <person name="LaButti K."/>
            <person name="Riley R."/>
            <person name="Lipzen A."/>
            <person name="Clum A."/>
            <person name="Drula E."/>
            <person name="Henrissat B."/>
            <person name="Kohler A."/>
            <person name="Grigoriev I.V."/>
            <person name="Martin F.M."/>
            <person name="Hacquard S."/>
        </authorList>
    </citation>
    <scope>NUCLEOTIDE SEQUENCE</scope>
    <source>
        <strain evidence="14">MPI-CAGE-CH-0230</strain>
    </source>
</reference>
<feature type="active site" description="Proton donor/acceptor" evidence="11">
    <location>
        <position position="215"/>
    </location>
</feature>
<evidence type="ECO:0000256" key="6">
    <source>
        <dbReference type="ARBA" id="ARBA00022729"/>
    </source>
</evidence>
<evidence type="ECO:0000256" key="12">
    <source>
        <dbReference type="PIRSR" id="PIRSR611150-2"/>
    </source>
</evidence>
<dbReference type="InterPro" id="IPR029058">
    <property type="entry name" value="AB_hydrolase_fold"/>
</dbReference>
<keyword evidence="8" id="KW-0843">Virulence</keyword>
<dbReference type="Gene3D" id="3.40.50.1820">
    <property type="entry name" value="alpha/beta hydrolase"/>
    <property type="match status" value="1"/>
</dbReference>
<accession>A0A9P9BJ25</accession>
<evidence type="ECO:0000256" key="7">
    <source>
        <dbReference type="ARBA" id="ARBA00022801"/>
    </source>
</evidence>
<evidence type="ECO:0000256" key="8">
    <source>
        <dbReference type="ARBA" id="ARBA00023026"/>
    </source>
</evidence>
<dbReference type="FunFam" id="3.40.50.1820:FF:000235">
    <property type="entry name" value="Cutinase 1"/>
    <property type="match status" value="1"/>
</dbReference>
<keyword evidence="9 12" id="KW-1015">Disulfide bond</keyword>
<dbReference type="PANTHER" id="PTHR48250">
    <property type="entry name" value="CUTINASE 2-RELATED"/>
    <property type="match status" value="1"/>
</dbReference>
<evidence type="ECO:0000313" key="15">
    <source>
        <dbReference type="Proteomes" id="UP000756346"/>
    </source>
</evidence>
<name>A0A9P9BJ25_9PEZI</name>
<feature type="active site" evidence="11">
    <location>
        <position position="202"/>
    </location>
</feature>
<dbReference type="Pfam" id="PF01083">
    <property type="entry name" value="Cutinase"/>
    <property type="match status" value="1"/>
</dbReference>
<dbReference type="SMART" id="SM01110">
    <property type="entry name" value="Cutinase"/>
    <property type="match status" value="1"/>
</dbReference>
<dbReference type="AlphaFoldDB" id="A0A9P9BJ25"/>
<dbReference type="Proteomes" id="UP000756346">
    <property type="component" value="Unassembled WGS sequence"/>
</dbReference>
<feature type="disulfide bond" evidence="12">
    <location>
        <begin position="54"/>
        <end position="133"/>
    </location>
</feature>
<dbReference type="GO" id="GO:0005576">
    <property type="term" value="C:extracellular region"/>
    <property type="evidence" value="ECO:0007669"/>
    <property type="project" value="UniProtKB-SubCell"/>
</dbReference>
<feature type="disulfide bond" evidence="12">
    <location>
        <begin position="198"/>
        <end position="205"/>
    </location>
</feature>
<dbReference type="EMBL" id="JAGTJQ010000013">
    <property type="protein sequence ID" value="KAH7014206.1"/>
    <property type="molecule type" value="Genomic_DNA"/>
</dbReference>
<evidence type="ECO:0000256" key="10">
    <source>
        <dbReference type="ARBA" id="ARBA00034045"/>
    </source>
</evidence>
<evidence type="ECO:0000256" key="9">
    <source>
        <dbReference type="ARBA" id="ARBA00023157"/>
    </source>
</evidence>
<dbReference type="GO" id="GO:0016052">
    <property type="term" value="P:carbohydrate catabolic process"/>
    <property type="evidence" value="ECO:0007669"/>
    <property type="project" value="TreeGrafter"/>
</dbReference>
<evidence type="ECO:0000256" key="3">
    <source>
        <dbReference type="ARBA" id="ARBA00013095"/>
    </source>
</evidence>